<dbReference type="RefSeq" id="WP_311554283.1">
    <property type="nucleotide sequence ID" value="NZ_JAVREJ010000001.1"/>
</dbReference>
<evidence type="ECO:0000313" key="1">
    <source>
        <dbReference type="EMBL" id="MDT0348394.1"/>
    </source>
</evidence>
<comment type="caution">
    <text evidence="1">The sequence shown here is derived from an EMBL/GenBank/DDBJ whole genome shotgun (WGS) entry which is preliminary data.</text>
</comment>
<dbReference type="Proteomes" id="UP001183202">
    <property type="component" value="Unassembled WGS sequence"/>
</dbReference>
<organism evidence="1 2">
    <name type="scientific">Pseudonocardia charpentierae</name>
    <dbReference type="NCBI Taxonomy" id="3075545"/>
    <lineage>
        <taxon>Bacteria</taxon>
        <taxon>Bacillati</taxon>
        <taxon>Actinomycetota</taxon>
        <taxon>Actinomycetes</taxon>
        <taxon>Pseudonocardiales</taxon>
        <taxon>Pseudonocardiaceae</taxon>
        <taxon>Pseudonocardia</taxon>
    </lineage>
</organism>
<sequence length="295" mass="30674">MTTVPSADPADRLPVPPLFDHLVDDTSLLAPRAEVPGVDAVVTRYLSIRDGRHGDLLGQLVCPVSCLPALVKELARTGPARPVDVSLVVDTGLGAVPKALSTVFSRSNLLTPRTIETAAPVDVDAVWLERVAEFVPDDVVAVVEPRRPMEPEERGVADWLDAVRRVAGHGCTLKLRCGGSRPSEVPSLAEVERFVRVVAESKRGFVVLGALPVVTAPAGNGPQLGVLNLLVAAARALADGDVAEALANTDGPALADEARALSPSQVQEVRTLLPRCGAGPAPVPAAELSGLGLLG</sequence>
<keyword evidence="2" id="KW-1185">Reference proteome</keyword>
<evidence type="ECO:0000313" key="2">
    <source>
        <dbReference type="Proteomes" id="UP001183202"/>
    </source>
</evidence>
<gene>
    <name evidence="1" type="ORF">RM445_02515</name>
</gene>
<dbReference type="EMBL" id="JAVREJ010000001">
    <property type="protein sequence ID" value="MDT0348394.1"/>
    <property type="molecule type" value="Genomic_DNA"/>
</dbReference>
<reference evidence="2" key="1">
    <citation type="submission" date="2023-07" db="EMBL/GenBank/DDBJ databases">
        <title>30 novel species of actinomycetes from the DSMZ collection.</title>
        <authorList>
            <person name="Nouioui I."/>
        </authorList>
    </citation>
    <scope>NUCLEOTIDE SEQUENCE [LARGE SCALE GENOMIC DNA]</scope>
    <source>
        <strain evidence="2">DSM 45834</strain>
    </source>
</reference>
<accession>A0ABU2N3C9</accession>
<proteinExistence type="predicted"/>
<name>A0ABU2N3C9_9PSEU</name>
<protein>
    <submittedName>
        <fullName evidence="1">Uncharacterized protein</fullName>
    </submittedName>
</protein>